<reference evidence="1 2" key="1">
    <citation type="submission" date="2018-07" db="EMBL/GenBank/DDBJ databases">
        <title>A high quality draft genome assembly of the barn swallow (H. rustica rustica).</title>
        <authorList>
            <person name="Formenti G."/>
            <person name="Chiara M."/>
            <person name="Poveda L."/>
            <person name="Francoijs K.-J."/>
            <person name="Bonisoli-Alquati A."/>
            <person name="Canova L."/>
            <person name="Gianfranceschi L."/>
            <person name="Horner D.S."/>
            <person name="Saino N."/>
        </authorList>
    </citation>
    <scope>NUCLEOTIDE SEQUENCE [LARGE SCALE GENOMIC DNA]</scope>
    <source>
        <strain evidence="1">Chelidonia</strain>
        <tissue evidence="1">Blood</tissue>
    </source>
</reference>
<keyword evidence="2" id="KW-1185">Reference proteome</keyword>
<gene>
    <name evidence="1" type="ORF">DUI87_16639</name>
</gene>
<dbReference type="Proteomes" id="UP000269221">
    <property type="component" value="Unassembled WGS sequence"/>
</dbReference>
<name>A0A3M0K1Z3_HIRRU</name>
<evidence type="ECO:0000313" key="2">
    <source>
        <dbReference type="Proteomes" id="UP000269221"/>
    </source>
</evidence>
<dbReference type="EMBL" id="QRBI01000120">
    <property type="protein sequence ID" value="RMC07183.1"/>
    <property type="molecule type" value="Genomic_DNA"/>
</dbReference>
<comment type="caution">
    <text evidence="1">The sequence shown here is derived from an EMBL/GenBank/DDBJ whole genome shotgun (WGS) entry which is preliminary data.</text>
</comment>
<organism evidence="1 2">
    <name type="scientific">Hirundo rustica rustica</name>
    <dbReference type="NCBI Taxonomy" id="333673"/>
    <lineage>
        <taxon>Eukaryota</taxon>
        <taxon>Metazoa</taxon>
        <taxon>Chordata</taxon>
        <taxon>Craniata</taxon>
        <taxon>Vertebrata</taxon>
        <taxon>Euteleostomi</taxon>
        <taxon>Archelosauria</taxon>
        <taxon>Archosauria</taxon>
        <taxon>Dinosauria</taxon>
        <taxon>Saurischia</taxon>
        <taxon>Theropoda</taxon>
        <taxon>Coelurosauria</taxon>
        <taxon>Aves</taxon>
        <taxon>Neognathae</taxon>
        <taxon>Neoaves</taxon>
        <taxon>Telluraves</taxon>
        <taxon>Australaves</taxon>
        <taxon>Passeriformes</taxon>
        <taxon>Sylvioidea</taxon>
        <taxon>Hirundinidae</taxon>
        <taxon>Hirundo</taxon>
    </lineage>
</organism>
<evidence type="ECO:0000313" key="1">
    <source>
        <dbReference type="EMBL" id="RMC07183.1"/>
    </source>
</evidence>
<dbReference type="AlphaFoldDB" id="A0A3M0K1Z3"/>
<proteinExistence type="predicted"/>
<accession>A0A3M0K1Z3</accession>
<protein>
    <submittedName>
        <fullName evidence="1">Uncharacterized protein</fullName>
    </submittedName>
</protein>
<sequence length="131" mass="15017">MIVSFVLEGMFAIKLKSKMKLKEPVVADGIPATSVLWKTLGYIDGEYCINFEKKTGEKIYWLVNMVLEEGMPLLQEGKQEKVTTWKTESGFYTGKLQLAPKKEKEEMKALLMAFYASDWDIYTPQLSHINP</sequence>